<proteinExistence type="inferred from homology"/>
<dbReference type="CDD" id="cd08498">
    <property type="entry name" value="PBP2_NikA_DppA_OppA_like_2"/>
    <property type="match status" value="1"/>
</dbReference>
<evidence type="ECO:0000313" key="7">
    <source>
        <dbReference type="Proteomes" id="UP001165541"/>
    </source>
</evidence>
<dbReference type="Proteomes" id="UP001165541">
    <property type="component" value="Unassembled WGS sequence"/>
</dbReference>
<comment type="caution">
    <text evidence="6">The sequence shown here is derived from an EMBL/GenBank/DDBJ whole genome shotgun (WGS) entry which is preliminary data.</text>
</comment>
<evidence type="ECO:0000256" key="2">
    <source>
        <dbReference type="ARBA" id="ARBA00022448"/>
    </source>
</evidence>
<dbReference type="InterPro" id="IPR000914">
    <property type="entry name" value="SBP_5_dom"/>
</dbReference>
<comment type="similarity">
    <text evidence="1">Belongs to the bacterial solute-binding protein 5 family.</text>
</comment>
<dbReference type="InterPro" id="IPR030678">
    <property type="entry name" value="Peptide/Ni-bd"/>
</dbReference>
<evidence type="ECO:0000256" key="3">
    <source>
        <dbReference type="ARBA" id="ARBA00022729"/>
    </source>
</evidence>
<dbReference type="Gene3D" id="3.40.190.10">
    <property type="entry name" value="Periplasmic binding protein-like II"/>
    <property type="match status" value="1"/>
</dbReference>
<evidence type="ECO:0000256" key="4">
    <source>
        <dbReference type="SAM" id="SignalP"/>
    </source>
</evidence>
<protein>
    <submittedName>
        <fullName evidence="6">ABC transporter substrate-binding protein</fullName>
    </submittedName>
</protein>
<keyword evidence="2" id="KW-0813">Transport</keyword>
<keyword evidence="3 4" id="KW-0732">Signal</keyword>
<dbReference type="Gene3D" id="3.10.105.10">
    <property type="entry name" value="Dipeptide-binding Protein, Domain 3"/>
    <property type="match status" value="1"/>
</dbReference>
<keyword evidence="7" id="KW-1185">Reference proteome</keyword>
<evidence type="ECO:0000256" key="1">
    <source>
        <dbReference type="ARBA" id="ARBA00005695"/>
    </source>
</evidence>
<organism evidence="6 7">
    <name type="scientific">Caldimonas mangrovi</name>
    <dbReference type="NCBI Taxonomy" id="2944811"/>
    <lineage>
        <taxon>Bacteria</taxon>
        <taxon>Pseudomonadati</taxon>
        <taxon>Pseudomonadota</taxon>
        <taxon>Betaproteobacteria</taxon>
        <taxon>Burkholderiales</taxon>
        <taxon>Sphaerotilaceae</taxon>
        <taxon>Caldimonas</taxon>
    </lineage>
</organism>
<dbReference type="RefSeq" id="WP_251778558.1">
    <property type="nucleotide sequence ID" value="NZ_JAMKFE010000006.1"/>
</dbReference>
<evidence type="ECO:0000259" key="5">
    <source>
        <dbReference type="Pfam" id="PF00496"/>
    </source>
</evidence>
<evidence type="ECO:0000313" key="6">
    <source>
        <dbReference type="EMBL" id="MCM5680170.1"/>
    </source>
</evidence>
<feature type="signal peptide" evidence="4">
    <location>
        <begin position="1"/>
        <end position="28"/>
    </location>
</feature>
<dbReference type="SUPFAM" id="SSF53850">
    <property type="entry name" value="Periplasmic binding protein-like II"/>
    <property type="match status" value="1"/>
</dbReference>
<gene>
    <name evidence="6" type="ORF">M8A51_11560</name>
</gene>
<reference evidence="6" key="1">
    <citation type="submission" date="2022-05" db="EMBL/GenBank/DDBJ databases">
        <title>Schlegelella sp. nov., isolated from mangrove soil.</title>
        <authorList>
            <person name="Liu Y."/>
            <person name="Ge X."/>
            <person name="Liu W."/>
        </authorList>
    </citation>
    <scope>NUCLEOTIDE SEQUENCE</scope>
    <source>
        <strain evidence="6">S2-27</strain>
    </source>
</reference>
<sequence length="529" mass="57346">MMFTNLKSTWKRLLAMSMLAATTVAAPAADLRIGIKSEVTAADPHVLAPSNRNVWLHVYDTLVGQDATLRAVPRLARGWRAIDATTWEFVLRPNVTFHDGSPLTAEDVKASIDRAKNLSGPRTYRTYLQDVDSVVVADPLKVHIKTKEPSPALPDNISLIAIIPKSKAQADEDAFSRGDAAVGSGPYRFSEWARGERVVLVRNDKYWGAREPWDKVVFQFIPKEPARASALLSDAVDLIDGTHAGMADAFASSGRVTQASTPSYWLNYLGTDQHRTSSPHVSDVNGRALPANPFQNLKVRQAIHLAINREAIARHVMKGDAVPTAQIVPAGFFGHDAALVAPAGDLAKARALLVEAGYPQGFKVTLHCPNDRYLNDAKVCEAIGQMLTQAGLKMAVQAMPYSVLLSRVAAAEPDVSLYMLGIGAVTGDSLAPLRAVVQSYDKKKGQGANNYGRYSHAEIDQLIDKAATAMNPAERENLQRSAARLVAQDLGIIPVHHLKSSWALRKGLTITPRADGFTFATDVRDASVK</sequence>
<dbReference type="Pfam" id="PF00496">
    <property type="entry name" value="SBP_bac_5"/>
    <property type="match status" value="1"/>
</dbReference>
<dbReference type="PANTHER" id="PTHR30290:SF9">
    <property type="entry name" value="OLIGOPEPTIDE-BINDING PROTEIN APPA"/>
    <property type="match status" value="1"/>
</dbReference>
<name>A0ABT0YN73_9BURK</name>
<dbReference type="PIRSF" id="PIRSF002741">
    <property type="entry name" value="MppA"/>
    <property type="match status" value="1"/>
</dbReference>
<dbReference type="PANTHER" id="PTHR30290">
    <property type="entry name" value="PERIPLASMIC BINDING COMPONENT OF ABC TRANSPORTER"/>
    <property type="match status" value="1"/>
</dbReference>
<feature type="domain" description="Solute-binding protein family 5" evidence="5">
    <location>
        <begin position="72"/>
        <end position="440"/>
    </location>
</feature>
<accession>A0ABT0YN73</accession>
<feature type="chain" id="PRO_5045208363" evidence="4">
    <location>
        <begin position="29"/>
        <end position="529"/>
    </location>
</feature>
<dbReference type="EMBL" id="JAMKFE010000006">
    <property type="protein sequence ID" value="MCM5680170.1"/>
    <property type="molecule type" value="Genomic_DNA"/>
</dbReference>
<dbReference type="InterPro" id="IPR039424">
    <property type="entry name" value="SBP_5"/>
</dbReference>